<dbReference type="NCBIfam" id="NF045780">
    <property type="entry name" value="TrlF_fam_ATP"/>
    <property type="match status" value="1"/>
</dbReference>
<gene>
    <name evidence="3" type="ORF">Tfer_3157</name>
</gene>
<dbReference type="InterPro" id="IPR027417">
    <property type="entry name" value="P-loop_NTPase"/>
</dbReference>
<proteinExistence type="predicted"/>
<dbReference type="Gene3D" id="3.20.20.140">
    <property type="entry name" value="Metal-dependent hydrolases"/>
    <property type="match status" value="1"/>
</dbReference>
<keyword evidence="1" id="KW-0175">Coiled coil</keyword>
<dbReference type="GO" id="GO:0004534">
    <property type="term" value="F:5'-3' RNA exonuclease activity"/>
    <property type="evidence" value="ECO:0007669"/>
    <property type="project" value="TreeGrafter"/>
</dbReference>
<dbReference type="InterPro" id="IPR016195">
    <property type="entry name" value="Pol/histidinol_Pase-like"/>
</dbReference>
<evidence type="ECO:0000256" key="1">
    <source>
        <dbReference type="SAM" id="Coils"/>
    </source>
</evidence>
<organism evidence="3 4">
    <name type="scientific">Thermincola ferriacetica</name>
    <dbReference type="NCBI Taxonomy" id="281456"/>
    <lineage>
        <taxon>Bacteria</taxon>
        <taxon>Bacillati</taxon>
        <taxon>Bacillota</taxon>
        <taxon>Clostridia</taxon>
        <taxon>Eubacteriales</taxon>
        <taxon>Thermincolaceae</taxon>
        <taxon>Thermincola</taxon>
    </lineage>
</organism>
<dbReference type="RefSeq" id="WP_052219086.1">
    <property type="nucleotide sequence ID" value="NZ_LGTE01000037.1"/>
</dbReference>
<evidence type="ECO:0000313" key="3">
    <source>
        <dbReference type="EMBL" id="KNZ68290.1"/>
    </source>
</evidence>
<dbReference type="SUPFAM" id="SSF89550">
    <property type="entry name" value="PHP domain-like"/>
    <property type="match status" value="1"/>
</dbReference>
<reference evidence="4" key="1">
    <citation type="submission" date="2015-07" db="EMBL/GenBank/DDBJ databases">
        <title>Complete Genome of Thermincola ferriacetica strain Z-0001T.</title>
        <authorList>
            <person name="Lusk B."/>
            <person name="Badalamenti J.P."/>
            <person name="Parameswaran P."/>
            <person name="Bond D.R."/>
            <person name="Torres C.I."/>
        </authorList>
    </citation>
    <scope>NUCLEOTIDE SEQUENCE [LARGE SCALE GENOMIC DNA]</scope>
    <source>
        <strain evidence="4">Z-0001</strain>
    </source>
</reference>
<dbReference type="Pfam" id="PF02811">
    <property type="entry name" value="PHP"/>
    <property type="match status" value="1"/>
</dbReference>
<dbReference type="InterPro" id="IPR054787">
    <property type="entry name" value="TrlF_ATPase"/>
</dbReference>
<accession>A0A0L6VYG0</accession>
<evidence type="ECO:0000259" key="2">
    <source>
        <dbReference type="SMART" id="SM00481"/>
    </source>
</evidence>
<dbReference type="PANTHER" id="PTHR42924:SF3">
    <property type="entry name" value="POLYMERASE_HISTIDINOL PHOSPHATASE N-TERMINAL DOMAIN-CONTAINING PROTEIN"/>
    <property type="match status" value="1"/>
</dbReference>
<comment type="caution">
    <text evidence="3">The sequence shown here is derived from an EMBL/GenBank/DDBJ whole genome shotgun (WGS) entry which is preliminary data.</text>
</comment>
<name>A0A0L6VYG0_9FIRM</name>
<keyword evidence="4" id="KW-1185">Reference proteome</keyword>
<dbReference type="InterPro" id="IPR003141">
    <property type="entry name" value="Pol/His_phosphatase_N"/>
</dbReference>
<feature type="coiled-coil region" evidence="1">
    <location>
        <begin position="416"/>
        <end position="473"/>
    </location>
</feature>
<dbReference type="InterPro" id="IPR004013">
    <property type="entry name" value="PHP_dom"/>
</dbReference>
<dbReference type="SUPFAM" id="SSF52540">
    <property type="entry name" value="P-loop containing nucleoside triphosphate hydrolases"/>
    <property type="match status" value="1"/>
</dbReference>
<dbReference type="AlphaFoldDB" id="A0A0L6VYG0"/>
<dbReference type="GO" id="GO:0035312">
    <property type="term" value="F:5'-3' DNA exonuclease activity"/>
    <property type="evidence" value="ECO:0007669"/>
    <property type="project" value="TreeGrafter"/>
</dbReference>
<dbReference type="EMBL" id="LGTE01000037">
    <property type="protein sequence ID" value="KNZ68290.1"/>
    <property type="molecule type" value="Genomic_DNA"/>
</dbReference>
<dbReference type="SMART" id="SM00481">
    <property type="entry name" value="POLIIIAc"/>
    <property type="match status" value="1"/>
</dbReference>
<dbReference type="PANTHER" id="PTHR42924">
    <property type="entry name" value="EXONUCLEASE"/>
    <property type="match status" value="1"/>
</dbReference>
<feature type="domain" description="Polymerase/histidinol phosphatase N-terminal" evidence="2">
    <location>
        <begin position="9"/>
        <end position="80"/>
    </location>
</feature>
<feature type="coiled-coil region" evidence="1">
    <location>
        <begin position="591"/>
        <end position="650"/>
    </location>
</feature>
<sequence length="915" mass="105202">MNEVKWRKVDLHLHSDASYDCNLTPEALVDEVIRCGINLFSVTDHNCIDNITKIRQIVDSKNEQGIEIEFLPGIEVRTDKGGRAIHVLVIFPEYITEEVIRDKFLPDLSLTRTDIVNKGKENQPSLKDEEAYKVGLQKKYANFETVVKAAKNLGGIIIAAHPKSQNGIEQELDYTNTQNELICDLVKCMDVMEVRRQRAQQDREFYLNKNGNFITIMASVKNSDAHFIGANPADENDPRVIGKHYTWIKMDTIDFNGLTQILFEPELRVCISEKEPPINHPYIKGIKVSGGFYKELPFNFSPELNTIIGGRGSGKSVVIDLIRFVFGKYDKTDFEYMDRLYNLLRPSNIVNLDLVDANGKLISVSRTLELTKQNDKSFIDNSIPVELPFDVEIFGQGKLKEITKKAEEKLRLIDEVGGLNHILEDIETKIRELEDNALKQIEHLYDISKDIDIASNKSNIQKSIQEIETLLNEPILQEFQKFEEQKKYFDLIIKNLRSIAKKKEQFLKETSNFLKIEFPTLEDTVLQRLKGISEQIFKEIEDQEKDGLERIKQIIKEVDTFKIGDKIWLEVYRDKLEEYTKYLQEHGMENIIDETKKLKDYKDQLVEIENNVEPKIRKTVEEIKALQNQRQQLLQEYYNLNNRLSEMRINTAKRLTEETEMIEVTISQDKNFNKVRNFLIEIFTGKNVQKKQVENIINAKLTGKELAQFIKDKDLEGLTNKANITSHTAGVLFGELSGTINFDVLGLSPISDELFQLELIQADDEVAIKIFDTDEKKYKNFSRFSPGQQCSFLLSILLKASNKPLIIDQPEDELDWQYIKDFINKLQQSKCNCEGSSRQFIFVTHNQNITVLADSEKVFKVKHLPIENDEGGKRGDIEACGGVERPSVKNAILSLEGGQEAFLARGMKYGLKLSN</sequence>
<dbReference type="Proteomes" id="UP000037175">
    <property type="component" value="Unassembled WGS sequence"/>
</dbReference>
<protein>
    <submittedName>
        <fullName evidence="3">Phosphoesterase PHP domain-containing protein</fullName>
    </submittedName>
</protein>
<evidence type="ECO:0000313" key="4">
    <source>
        <dbReference type="Proteomes" id="UP000037175"/>
    </source>
</evidence>
<dbReference type="InterPro" id="IPR052018">
    <property type="entry name" value="PHP_domain"/>
</dbReference>
<dbReference type="Gene3D" id="3.40.50.300">
    <property type="entry name" value="P-loop containing nucleotide triphosphate hydrolases"/>
    <property type="match status" value="2"/>
</dbReference>